<sequence length="104" mass="11454">MAGKEFDRPVRGKEFGAYEEFARAFLSGYTQVRPLPTDWARLLEPYLLFRDVFILDFVTTAAPVNADVASWGPRRIAGIVAPARRAGRHTALPGPARPGLARAT</sequence>
<evidence type="ECO:0000313" key="1">
    <source>
        <dbReference type="EMBL" id="MFD0623108.1"/>
    </source>
</evidence>
<protein>
    <submittedName>
        <fullName evidence="1">Uncharacterized protein</fullName>
    </submittedName>
</protein>
<dbReference type="EMBL" id="JBHTGL010000008">
    <property type="protein sequence ID" value="MFD0623108.1"/>
    <property type="molecule type" value="Genomic_DNA"/>
</dbReference>
<name>A0ABW2WUA5_9ACTN</name>
<organism evidence="1 2">
    <name type="scientific">Streptomyces sanglieri</name>
    <dbReference type="NCBI Taxonomy" id="193460"/>
    <lineage>
        <taxon>Bacteria</taxon>
        <taxon>Bacillati</taxon>
        <taxon>Actinomycetota</taxon>
        <taxon>Actinomycetes</taxon>
        <taxon>Kitasatosporales</taxon>
        <taxon>Streptomycetaceae</taxon>
        <taxon>Streptomyces</taxon>
    </lineage>
</organism>
<gene>
    <name evidence="1" type="ORF">ACFQ2K_10105</name>
</gene>
<proteinExistence type="predicted"/>
<evidence type="ECO:0000313" key="2">
    <source>
        <dbReference type="Proteomes" id="UP001596915"/>
    </source>
</evidence>
<dbReference type="Proteomes" id="UP001596915">
    <property type="component" value="Unassembled WGS sequence"/>
</dbReference>
<reference evidence="2" key="1">
    <citation type="journal article" date="2019" name="Int. J. Syst. Evol. Microbiol.">
        <title>The Global Catalogue of Microorganisms (GCM) 10K type strain sequencing project: providing services to taxonomists for standard genome sequencing and annotation.</title>
        <authorList>
            <consortium name="The Broad Institute Genomics Platform"/>
            <consortium name="The Broad Institute Genome Sequencing Center for Infectious Disease"/>
            <person name="Wu L."/>
            <person name="Ma J."/>
        </authorList>
    </citation>
    <scope>NUCLEOTIDE SEQUENCE [LARGE SCALE GENOMIC DNA]</scope>
    <source>
        <strain evidence="2">JCM 12607</strain>
    </source>
</reference>
<keyword evidence="2" id="KW-1185">Reference proteome</keyword>
<comment type="caution">
    <text evidence="1">The sequence shown here is derived from an EMBL/GenBank/DDBJ whole genome shotgun (WGS) entry which is preliminary data.</text>
</comment>
<accession>A0ABW2WUA5</accession>